<keyword evidence="2" id="KW-1185">Reference proteome</keyword>
<organism evidence="1 2">
    <name type="scientific">Tatumella ptyseos ATCC 33301</name>
    <dbReference type="NCBI Taxonomy" id="1005995"/>
    <lineage>
        <taxon>Bacteria</taxon>
        <taxon>Pseudomonadati</taxon>
        <taxon>Pseudomonadota</taxon>
        <taxon>Gammaproteobacteria</taxon>
        <taxon>Enterobacterales</taxon>
        <taxon>Erwiniaceae</taxon>
        <taxon>Tatumella</taxon>
    </lineage>
</organism>
<sequence>MMLITRQASNDRPWQPAKQVMAWKMSVRILQGSCQKKRVSGQSPAREVG</sequence>
<reference evidence="1 2" key="1">
    <citation type="submission" date="2014-05" db="EMBL/GenBank/DDBJ databases">
        <title>ATOL: Assembling a taxonomically balanced genome-scale reconstruction of the evolutionary history of the Enterobacteriaceae.</title>
        <authorList>
            <person name="Plunkett G.III."/>
            <person name="Neeno-Eckwall E.C."/>
            <person name="Glasner J.D."/>
            <person name="Perna N.T."/>
        </authorList>
    </citation>
    <scope>NUCLEOTIDE SEQUENCE [LARGE SCALE GENOMIC DNA]</scope>
    <source>
        <strain evidence="1 2">ATCC 33301</strain>
    </source>
</reference>
<name>A0A085JH77_9GAMM</name>
<evidence type="ECO:0000313" key="1">
    <source>
        <dbReference type="EMBL" id="KFD19823.1"/>
    </source>
</evidence>
<accession>A0A085JH77</accession>
<evidence type="ECO:0000313" key="2">
    <source>
        <dbReference type="Proteomes" id="UP000028602"/>
    </source>
</evidence>
<dbReference type="AlphaFoldDB" id="A0A085JH77"/>
<dbReference type="EMBL" id="JMPR01000028">
    <property type="protein sequence ID" value="KFD19823.1"/>
    <property type="molecule type" value="Genomic_DNA"/>
</dbReference>
<gene>
    <name evidence="1" type="ORF">GTPT_1756</name>
</gene>
<proteinExistence type="predicted"/>
<dbReference type="Proteomes" id="UP000028602">
    <property type="component" value="Unassembled WGS sequence"/>
</dbReference>
<comment type="caution">
    <text evidence="1">The sequence shown here is derived from an EMBL/GenBank/DDBJ whole genome shotgun (WGS) entry which is preliminary data.</text>
</comment>
<protein>
    <submittedName>
        <fullName evidence="1">Uncharacterized protein</fullName>
    </submittedName>
</protein>